<dbReference type="PATRIC" id="fig|595434.4.peg.1578"/>
<dbReference type="Proteomes" id="UP000036367">
    <property type="component" value="Unassembled WGS sequence"/>
</dbReference>
<organism evidence="2 3">
    <name type="scientific">Rhodopirellula islandica</name>
    <dbReference type="NCBI Taxonomy" id="595434"/>
    <lineage>
        <taxon>Bacteria</taxon>
        <taxon>Pseudomonadati</taxon>
        <taxon>Planctomycetota</taxon>
        <taxon>Planctomycetia</taxon>
        <taxon>Pirellulales</taxon>
        <taxon>Pirellulaceae</taxon>
        <taxon>Rhodopirellula</taxon>
    </lineage>
</organism>
<proteinExistence type="predicted"/>
<gene>
    <name evidence="2" type="ORF">RISK_001652</name>
</gene>
<keyword evidence="3" id="KW-1185">Reference proteome</keyword>
<feature type="signal peptide" evidence="1">
    <location>
        <begin position="1"/>
        <end position="18"/>
    </location>
</feature>
<dbReference type="STRING" id="595434.RISK_001652"/>
<evidence type="ECO:0000256" key="1">
    <source>
        <dbReference type="SAM" id="SignalP"/>
    </source>
</evidence>
<protein>
    <submittedName>
        <fullName evidence="2">Signal peptide protein</fullName>
    </submittedName>
</protein>
<sequence>MAVTKHYGALLLAGAAVAVIGCDGTSSKTAAKSTTFVTLAYDGTPLANVQVRLKQSADGITLDQSVTNEHGVAHFHALPSPEPESYVVAMESISDGGWMLKASVVDKFCDSLRLKPFSETPQQTIELPRRAVHSLSSIH</sequence>
<reference evidence="2" key="1">
    <citation type="submission" date="2015-05" db="EMBL/GenBank/DDBJ databases">
        <title>Permanent draft genome of Rhodopirellula islandicus K833.</title>
        <authorList>
            <person name="Kizina J."/>
            <person name="Richter M."/>
            <person name="Glockner F.O."/>
            <person name="Harder J."/>
        </authorList>
    </citation>
    <scope>NUCLEOTIDE SEQUENCE [LARGE SCALE GENOMIC DNA]</scope>
    <source>
        <strain evidence="2">K833</strain>
    </source>
</reference>
<dbReference type="OrthoDB" id="282267at2"/>
<dbReference type="EMBL" id="LECT01000015">
    <property type="protein sequence ID" value="KLU06441.1"/>
    <property type="molecule type" value="Genomic_DNA"/>
</dbReference>
<name>A0A0J1BIS6_RHOIS</name>
<dbReference type="AlphaFoldDB" id="A0A0J1BIS6"/>
<accession>A0A0J1BIS6</accession>
<evidence type="ECO:0000313" key="3">
    <source>
        <dbReference type="Proteomes" id="UP000036367"/>
    </source>
</evidence>
<dbReference type="PROSITE" id="PS51257">
    <property type="entry name" value="PROKAR_LIPOPROTEIN"/>
    <property type="match status" value="1"/>
</dbReference>
<keyword evidence="1" id="KW-0732">Signal</keyword>
<feature type="chain" id="PRO_5005248699" evidence="1">
    <location>
        <begin position="19"/>
        <end position="139"/>
    </location>
</feature>
<evidence type="ECO:0000313" key="2">
    <source>
        <dbReference type="EMBL" id="KLU06441.1"/>
    </source>
</evidence>
<comment type="caution">
    <text evidence="2">The sequence shown here is derived from an EMBL/GenBank/DDBJ whole genome shotgun (WGS) entry which is preliminary data.</text>
</comment>